<name>A0ABQ9GZD5_9NEOP</name>
<dbReference type="InterPro" id="IPR006652">
    <property type="entry name" value="Kelch_1"/>
</dbReference>
<dbReference type="SUPFAM" id="SSF117281">
    <property type="entry name" value="Kelch motif"/>
    <property type="match status" value="2"/>
</dbReference>
<evidence type="ECO:0000313" key="3">
    <source>
        <dbReference type="Proteomes" id="UP001159363"/>
    </source>
</evidence>
<protein>
    <submittedName>
        <fullName evidence="2">Uncharacterized protein</fullName>
    </submittedName>
</protein>
<dbReference type="EMBL" id="JARBHB010000008">
    <property type="protein sequence ID" value="KAJ8877379.1"/>
    <property type="molecule type" value="Genomic_DNA"/>
</dbReference>
<organism evidence="2 3">
    <name type="scientific">Dryococelus australis</name>
    <dbReference type="NCBI Taxonomy" id="614101"/>
    <lineage>
        <taxon>Eukaryota</taxon>
        <taxon>Metazoa</taxon>
        <taxon>Ecdysozoa</taxon>
        <taxon>Arthropoda</taxon>
        <taxon>Hexapoda</taxon>
        <taxon>Insecta</taxon>
        <taxon>Pterygota</taxon>
        <taxon>Neoptera</taxon>
        <taxon>Polyneoptera</taxon>
        <taxon>Phasmatodea</taxon>
        <taxon>Verophasmatodea</taxon>
        <taxon>Anareolatae</taxon>
        <taxon>Phasmatidae</taxon>
        <taxon>Eurycanthinae</taxon>
        <taxon>Dryococelus</taxon>
    </lineage>
</organism>
<dbReference type="SMART" id="SM00612">
    <property type="entry name" value="Kelch"/>
    <property type="match status" value="5"/>
</dbReference>
<dbReference type="InterPro" id="IPR015915">
    <property type="entry name" value="Kelch-typ_b-propeller"/>
</dbReference>
<dbReference type="PANTHER" id="PTHR45632:SF13">
    <property type="entry name" value="KELCH-LIKE PROTEIN 26"/>
    <property type="match status" value="1"/>
</dbReference>
<accession>A0ABQ9GZD5</accession>
<proteinExistence type="predicted"/>
<gene>
    <name evidence="2" type="ORF">PR048_021833</name>
</gene>
<reference evidence="2 3" key="1">
    <citation type="submission" date="2023-02" db="EMBL/GenBank/DDBJ databases">
        <title>LHISI_Scaffold_Assembly.</title>
        <authorList>
            <person name="Stuart O.P."/>
            <person name="Cleave R."/>
            <person name="Magrath M.J.L."/>
            <person name="Mikheyev A.S."/>
        </authorList>
    </citation>
    <scope>NUCLEOTIDE SEQUENCE [LARGE SCALE GENOMIC DNA]</scope>
    <source>
        <strain evidence="2">Daus_M_001</strain>
        <tissue evidence="2">Leg muscle</tissue>
    </source>
</reference>
<evidence type="ECO:0000256" key="1">
    <source>
        <dbReference type="ARBA" id="ARBA00022441"/>
    </source>
</evidence>
<dbReference type="PANTHER" id="PTHR45632">
    <property type="entry name" value="LD33804P"/>
    <property type="match status" value="1"/>
</dbReference>
<keyword evidence="1" id="KW-0880">Kelch repeat</keyword>
<evidence type="ECO:0000313" key="2">
    <source>
        <dbReference type="EMBL" id="KAJ8877379.1"/>
    </source>
</evidence>
<dbReference type="Pfam" id="PF01344">
    <property type="entry name" value="Kelch_1"/>
    <property type="match status" value="5"/>
</dbReference>
<dbReference type="Gene3D" id="2.120.10.80">
    <property type="entry name" value="Kelch-type beta propeller"/>
    <property type="match status" value="2"/>
</dbReference>
<comment type="caution">
    <text evidence="2">The sequence shown here is derived from an EMBL/GenBank/DDBJ whole genome shotgun (WGS) entry which is preliminary data.</text>
</comment>
<sequence length="616" mass="68566">MLSALADGVKSSSSEHKCAAQQCGMRNVIVAVGGEDDKVVLRSVECYDTVSCSWRALACLPFAVSKHGLVASGKNTLYLAGGEFPDGSASRSMWRYDPVLDVWQEMAPMLVPRSELGLTLYIGAAVAEQLAHSPPIKMNRIQHLTRSHPDFRMWDWCLIMSLEFPSPFHSDAAQYSPQSTSSALKTLLLRVSQISSLTHLNISYVQFIVYSLKKDEKTCLNMSDAEYLKSCLAMLDGNVYAVGGWEGSFRLDTVERYNPETNSWHFIPQMRIAVTSPAVVSHDGMLYVTGGAVLEDGDGIELVQRYDPRISSWTELAPMLIPRSGSAACILDGFIYVIGGWHASTENTNKVERYNMQTNTWEFKAPMRERRYRPVQKKFQSNPEMAAPLLPCYVMASQPQDERYDKLIPTLERYATPALRRTADQQKLRINRCPPLWSSERCRARWPNRILSPTQSVKILLPLQSLRQGSNSIHSSRQLGKAASTPAPAAWLGLCPPEHIKQEDVAPEPTETVVSVDIPQTPAAPVQVTPAPSSIVQLALGKWIRVRYPTVEALPNECTIRLASGKFIRVRLPPKVAPKPHCKTLANSVPACWQTRLLWLNPVTPARSTIPTITLD</sequence>
<dbReference type="Proteomes" id="UP001159363">
    <property type="component" value="Chromosome 7"/>
</dbReference>
<keyword evidence="3" id="KW-1185">Reference proteome</keyword>